<protein>
    <recommendedName>
        <fullName evidence="13">LexA repressor</fullName>
        <ecNumber evidence="13">3.4.21.88</ecNumber>
    </recommendedName>
</protein>
<dbReference type="Gene3D" id="2.10.109.10">
    <property type="entry name" value="Umud Fragment, subunit A"/>
    <property type="match status" value="1"/>
</dbReference>
<comment type="similarity">
    <text evidence="1 13 14">Belongs to the peptidase S24 family.</text>
</comment>
<dbReference type="GO" id="GO:0006281">
    <property type="term" value="P:DNA repair"/>
    <property type="evidence" value="ECO:0007669"/>
    <property type="project" value="UniProtKB-UniRule"/>
</dbReference>
<dbReference type="InterPro" id="IPR006199">
    <property type="entry name" value="LexA_DNA-bd_dom"/>
</dbReference>
<evidence type="ECO:0000259" key="15">
    <source>
        <dbReference type="Pfam" id="PF00717"/>
    </source>
</evidence>
<evidence type="ECO:0000256" key="2">
    <source>
        <dbReference type="ARBA" id="ARBA00011738"/>
    </source>
</evidence>
<gene>
    <name evidence="13" type="primary">lexA</name>
    <name evidence="17" type="ORF">SAMN02744040_00311</name>
</gene>
<dbReference type="FunFam" id="2.10.109.10:FF:000001">
    <property type="entry name" value="LexA repressor"/>
    <property type="match status" value="1"/>
</dbReference>
<dbReference type="InterPro" id="IPR036390">
    <property type="entry name" value="WH_DNA-bd_sf"/>
</dbReference>
<dbReference type="CDD" id="cd06529">
    <property type="entry name" value="S24_LexA-like"/>
    <property type="match status" value="1"/>
</dbReference>
<feature type="site" description="Cleavage; by autolysis" evidence="13">
    <location>
        <begin position="94"/>
        <end position="95"/>
    </location>
</feature>
<dbReference type="InterPro" id="IPR039418">
    <property type="entry name" value="LexA-like"/>
</dbReference>
<dbReference type="Proteomes" id="UP000242520">
    <property type="component" value="Unassembled WGS sequence"/>
</dbReference>
<keyword evidence="12 13" id="KW-0742">SOS response</keyword>
<evidence type="ECO:0000256" key="7">
    <source>
        <dbReference type="ARBA" id="ARBA00022813"/>
    </source>
</evidence>
<evidence type="ECO:0000256" key="12">
    <source>
        <dbReference type="ARBA" id="ARBA00023236"/>
    </source>
</evidence>
<evidence type="ECO:0000256" key="14">
    <source>
        <dbReference type="RuleBase" id="RU003991"/>
    </source>
</evidence>
<dbReference type="GO" id="GO:0003677">
    <property type="term" value="F:DNA binding"/>
    <property type="evidence" value="ECO:0007669"/>
    <property type="project" value="UniProtKB-UniRule"/>
</dbReference>
<dbReference type="Pfam" id="PF01726">
    <property type="entry name" value="LexA_DNA_bind"/>
    <property type="match status" value="1"/>
</dbReference>
<dbReference type="STRING" id="1123350.SAMN02744040_00311"/>
<dbReference type="PANTHER" id="PTHR33516:SF2">
    <property type="entry name" value="LEXA REPRESSOR-RELATED"/>
    <property type="match status" value="1"/>
</dbReference>
<dbReference type="FunFam" id="1.10.10.10:FF:000009">
    <property type="entry name" value="LexA repressor"/>
    <property type="match status" value="1"/>
</dbReference>
<evidence type="ECO:0000256" key="4">
    <source>
        <dbReference type="ARBA" id="ARBA00022705"/>
    </source>
</evidence>
<feature type="active site" description="For autocatalytic cleavage activity" evidence="13">
    <location>
        <position position="167"/>
    </location>
</feature>
<dbReference type="AlphaFoldDB" id="A0A1M5NZU4"/>
<dbReference type="GO" id="GO:0006260">
    <property type="term" value="P:DNA replication"/>
    <property type="evidence" value="ECO:0007669"/>
    <property type="project" value="UniProtKB-UniRule"/>
</dbReference>
<comment type="function">
    <text evidence="13">Represses a number of genes involved in the response to DNA damage (SOS response), including recA and lexA. In the presence of single-stranded DNA, RecA interacts with LexA causing an autocatalytic cleavage which disrupts the DNA-binding part of LexA, leading to derepression of the SOS regulon and eventually DNA repair.</text>
</comment>
<dbReference type="GO" id="GO:0004252">
    <property type="term" value="F:serine-type endopeptidase activity"/>
    <property type="evidence" value="ECO:0007669"/>
    <property type="project" value="UniProtKB-UniRule"/>
</dbReference>
<dbReference type="PANTHER" id="PTHR33516">
    <property type="entry name" value="LEXA REPRESSOR"/>
    <property type="match status" value="1"/>
</dbReference>
<evidence type="ECO:0000256" key="6">
    <source>
        <dbReference type="ARBA" id="ARBA00022801"/>
    </source>
</evidence>
<keyword evidence="3 13" id="KW-0678">Repressor</keyword>
<keyword evidence="10 13" id="KW-0804">Transcription</keyword>
<feature type="active site" description="For autocatalytic cleavage activity" evidence="13">
    <location>
        <position position="129"/>
    </location>
</feature>
<dbReference type="EC" id="3.4.21.88" evidence="13"/>
<reference evidence="18" key="1">
    <citation type="submission" date="2016-11" db="EMBL/GenBank/DDBJ databases">
        <authorList>
            <person name="Varghese N."/>
            <person name="Submissions S."/>
        </authorList>
    </citation>
    <scope>NUCLEOTIDE SEQUENCE [LARGE SCALE GENOMIC DNA]</scope>
    <source>
        <strain evidence="18">DSM 15285</strain>
    </source>
</reference>
<dbReference type="InterPro" id="IPR036388">
    <property type="entry name" value="WH-like_DNA-bd_sf"/>
</dbReference>
<accession>A0A1M5NZU4</accession>
<dbReference type="InterPro" id="IPR036286">
    <property type="entry name" value="LexA/Signal_pep-like_sf"/>
</dbReference>
<evidence type="ECO:0000259" key="16">
    <source>
        <dbReference type="Pfam" id="PF01726"/>
    </source>
</evidence>
<comment type="catalytic activity">
    <reaction evidence="13">
        <text>Hydrolysis of Ala-|-Gly bond in repressor LexA.</text>
        <dbReference type="EC" id="3.4.21.88"/>
    </reaction>
</comment>
<feature type="DNA-binding region" description="H-T-H motif" evidence="13">
    <location>
        <begin position="29"/>
        <end position="49"/>
    </location>
</feature>
<feature type="domain" description="LexA repressor DNA-binding" evidence="16">
    <location>
        <begin position="3"/>
        <end position="66"/>
    </location>
</feature>
<dbReference type="PRINTS" id="PR00726">
    <property type="entry name" value="LEXASERPTASE"/>
</dbReference>
<dbReference type="SUPFAM" id="SSF51306">
    <property type="entry name" value="LexA/Signal peptidase"/>
    <property type="match status" value="1"/>
</dbReference>
<dbReference type="GO" id="GO:0045892">
    <property type="term" value="P:negative regulation of DNA-templated transcription"/>
    <property type="evidence" value="ECO:0007669"/>
    <property type="project" value="UniProtKB-UniRule"/>
</dbReference>
<dbReference type="InterPro" id="IPR011991">
    <property type="entry name" value="ArsR-like_HTH"/>
</dbReference>
<dbReference type="InterPro" id="IPR015927">
    <property type="entry name" value="Peptidase_S24_S26A/B/C"/>
</dbReference>
<keyword evidence="5 13" id="KW-0227">DNA damage</keyword>
<evidence type="ECO:0000256" key="9">
    <source>
        <dbReference type="ARBA" id="ARBA00023125"/>
    </source>
</evidence>
<dbReference type="RefSeq" id="WP_242939219.1">
    <property type="nucleotide sequence ID" value="NZ_FQXH01000005.1"/>
</dbReference>
<sequence>MYSNLTEKQIEILNFIKLQINKKGYPPSVREICSAVNLKSTSTVHSHLNKLEKKGYIRKDPTKPRAIEILDFNNENFFSKKETIDIPLVGSVTAGDPILAIENIEDIIPLPANFIEGNNNFMLKVKGDSMINAGILDGDYIIVNKKSVAENGEIIVALTEDNETTVKRFFKEKDKVRLQPENPYMKSIYLDNVKILGVVKGVFRIIK</sequence>
<dbReference type="Pfam" id="PF00717">
    <property type="entry name" value="Peptidase_S24"/>
    <property type="match status" value="1"/>
</dbReference>
<dbReference type="NCBIfam" id="TIGR00498">
    <property type="entry name" value="lexA"/>
    <property type="match status" value="1"/>
</dbReference>
<dbReference type="CDD" id="cd00090">
    <property type="entry name" value="HTH_ARSR"/>
    <property type="match status" value="1"/>
</dbReference>
<feature type="domain" description="Peptidase S24/S26A/S26B/S26C" evidence="15">
    <location>
        <begin position="87"/>
        <end position="199"/>
    </location>
</feature>
<keyword evidence="9 13" id="KW-0238">DNA-binding</keyword>
<evidence type="ECO:0000256" key="5">
    <source>
        <dbReference type="ARBA" id="ARBA00022763"/>
    </source>
</evidence>
<dbReference type="InterPro" id="IPR050077">
    <property type="entry name" value="LexA_repressor"/>
</dbReference>
<keyword evidence="18" id="KW-1185">Reference proteome</keyword>
<keyword evidence="6 13" id="KW-0378">Hydrolase</keyword>
<dbReference type="EMBL" id="FQXH01000005">
    <property type="protein sequence ID" value="SHG95041.1"/>
    <property type="molecule type" value="Genomic_DNA"/>
</dbReference>
<keyword evidence="8 13" id="KW-0805">Transcription regulation</keyword>
<keyword evidence="4 13" id="KW-0235">DNA replication</keyword>
<dbReference type="GO" id="GO:0006508">
    <property type="term" value="P:proteolysis"/>
    <property type="evidence" value="ECO:0007669"/>
    <property type="project" value="InterPro"/>
</dbReference>
<dbReference type="GO" id="GO:0009432">
    <property type="term" value="P:SOS response"/>
    <property type="evidence" value="ECO:0007669"/>
    <property type="project" value="UniProtKB-UniRule"/>
</dbReference>
<dbReference type="SUPFAM" id="SSF46785">
    <property type="entry name" value="Winged helix' DNA-binding domain"/>
    <property type="match status" value="1"/>
</dbReference>
<evidence type="ECO:0000256" key="3">
    <source>
        <dbReference type="ARBA" id="ARBA00022491"/>
    </source>
</evidence>
<dbReference type="HAMAP" id="MF_00015">
    <property type="entry name" value="LexA"/>
    <property type="match status" value="1"/>
</dbReference>
<name>A0A1M5NZU4_9FIRM</name>
<dbReference type="InterPro" id="IPR006200">
    <property type="entry name" value="LexA"/>
</dbReference>
<evidence type="ECO:0000313" key="18">
    <source>
        <dbReference type="Proteomes" id="UP000242520"/>
    </source>
</evidence>
<dbReference type="InterPro" id="IPR006197">
    <property type="entry name" value="Peptidase_S24_LexA"/>
</dbReference>
<keyword evidence="11 13" id="KW-0234">DNA repair</keyword>
<evidence type="ECO:0000256" key="10">
    <source>
        <dbReference type="ARBA" id="ARBA00023163"/>
    </source>
</evidence>
<evidence type="ECO:0000313" key="17">
    <source>
        <dbReference type="EMBL" id="SHG95041.1"/>
    </source>
</evidence>
<evidence type="ECO:0000256" key="13">
    <source>
        <dbReference type="HAMAP-Rule" id="MF_00015"/>
    </source>
</evidence>
<evidence type="ECO:0000256" key="1">
    <source>
        <dbReference type="ARBA" id="ARBA00007484"/>
    </source>
</evidence>
<organism evidence="17 18">
    <name type="scientific">Tepidibacter thalassicus DSM 15285</name>
    <dbReference type="NCBI Taxonomy" id="1123350"/>
    <lineage>
        <taxon>Bacteria</taxon>
        <taxon>Bacillati</taxon>
        <taxon>Bacillota</taxon>
        <taxon>Clostridia</taxon>
        <taxon>Peptostreptococcales</taxon>
        <taxon>Peptostreptococcaceae</taxon>
        <taxon>Tepidibacter</taxon>
    </lineage>
</organism>
<evidence type="ECO:0000256" key="11">
    <source>
        <dbReference type="ARBA" id="ARBA00023204"/>
    </source>
</evidence>
<keyword evidence="7 13" id="KW-0068">Autocatalytic cleavage</keyword>
<dbReference type="Gene3D" id="1.10.10.10">
    <property type="entry name" value="Winged helix-like DNA-binding domain superfamily/Winged helix DNA-binding domain"/>
    <property type="match status" value="1"/>
</dbReference>
<evidence type="ECO:0000256" key="8">
    <source>
        <dbReference type="ARBA" id="ARBA00023015"/>
    </source>
</evidence>
<proteinExistence type="inferred from homology"/>
<comment type="subunit">
    <text evidence="2 13">Homodimer.</text>
</comment>